<dbReference type="Pfam" id="PF08368">
    <property type="entry name" value="FAST_2"/>
    <property type="match status" value="1"/>
</dbReference>
<dbReference type="STRING" id="64144.ENSATEP00000019864"/>
<dbReference type="Pfam" id="PF08373">
    <property type="entry name" value="RAP"/>
    <property type="match status" value="1"/>
</dbReference>
<dbReference type="Proteomes" id="UP000265040">
    <property type="component" value="Chromosome 21"/>
</dbReference>
<feature type="compositionally biased region" description="Basic and acidic residues" evidence="3">
    <location>
        <begin position="31"/>
        <end position="50"/>
    </location>
</feature>
<keyword evidence="2" id="KW-0496">Mitochondrion</keyword>
<evidence type="ECO:0000259" key="4">
    <source>
        <dbReference type="PROSITE" id="PS51286"/>
    </source>
</evidence>
<comment type="subcellular location">
    <subcellularLocation>
        <location evidence="1">Mitochondrion</location>
    </subcellularLocation>
</comment>
<dbReference type="InParanoid" id="A0A3Q1IKS4"/>
<dbReference type="GO" id="GO:0005759">
    <property type="term" value="C:mitochondrial matrix"/>
    <property type="evidence" value="ECO:0007669"/>
    <property type="project" value="TreeGrafter"/>
</dbReference>
<dbReference type="GO" id="GO:0000963">
    <property type="term" value="P:mitochondrial RNA processing"/>
    <property type="evidence" value="ECO:0007669"/>
    <property type="project" value="TreeGrafter"/>
</dbReference>
<organism evidence="5 6">
    <name type="scientific">Anabas testudineus</name>
    <name type="common">Climbing perch</name>
    <name type="synonym">Anthias testudineus</name>
    <dbReference type="NCBI Taxonomy" id="64144"/>
    <lineage>
        <taxon>Eukaryota</taxon>
        <taxon>Metazoa</taxon>
        <taxon>Chordata</taxon>
        <taxon>Craniata</taxon>
        <taxon>Vertebrata</taxon>
        <taxon>Euteleostomi</taxon>
        <taxon>Actinopterygii</taxon>
        <taxon>Neopterygii</taxon>
        <taxon>Teleostei</taxon>
        <taxon>Neoteleostei</taxon>
        <taxon>Acanthomorphata</taxon>
        <taxon>Anabantaria</taxon>
        <taxon>Anabantiformes</taxon>
        <taxon>Anabantoidei</taxon>
        <taxon>Anabantidae</taxon>
        <taxon>Anabas</taxon>
    </lineage>
</organism>
<dbReference type="OMA" id="PHTRSID"/>
<gene>
    <name evidence="5" type="primary">FASTKD5</name>
</gene>
<dbReference type="PANTHER" id="PTHR21228">
    <property type="entry name" value="FAST LEU-RICH DOMAIN-CONTAINING"/>
    <property type="match status" value="1"/>
</dbReference>
<dbReference type="Ensembl" id="ENSATET00000020207.3">
    <property type="protein sequence ID" value="ENSATEP00000019864.1"/>
    <property type="gene ID" value="ENSATEG00000013855.3"/>
</dbReference>
<evidence type="ECO:0000313" key="5">
    <source>
        <dbReference type="Ensembl" id="ENSATEP00000019864.1"/>
    </source>
</evidence>
<dbReference type="GO" id="GO:0003723">
    <property type="term" value="F:RNA binding"/>
    <property type="evidence" value="ECO:0007669"/>
    <property type="project" value="TreeGrafter"/>
</dbReference>
<reference evidence="5" key="1">
    <citation type="submission" date="2021-04" db="EMBL/GenBank/DDBJ databases">
        <authorList>
            <consortium name="Wellcome Sanger Institute Data Sharing"/>
        </authorList>
    </citation>
    <scope>NUCLEOTIDE SEQUENCE [LARGE SCALE GENOMIC DNA]</scope>
</reference>
<name>A0A3Q1IKS4_ANATE</name>
<proteinExistence type="predicted"/>
<dbReference type="AlphaFoldDB" id="A0A3Q1IKS4"/>
<reference evidence="5" key="2">
    <citation type="submission" date="2025-08" db="UniProtKB">
        <authorList>
            <consortium name="Ensembl"/>
        </authorList>
    </citation>
    <scope>IDENTIFICATION</scope>
</reference>
<dbReference type="InterPro" id="IPR013579">
    <property type="entry name" value="FAST_2"/>
</dbReference>
<dbReference type="SMART" id="SM00952">
    <property type="entry name" value="RAP"/>
    <property type="match status" value="1"/>
</dbReference>
<feature type="domain" description="RAP" evidence="4">
    <location>
        <begin position="746"/>
        <end position="806"/>
    </location>
</feature>
<feature type="region of interest" description="Disordered" evidence="3">
    <location>
        <begin position="27"/>
        <end position="52"/>
    </location>
</feature>
<dbReference type="GO" id="GO:0044528">
    <property type="term" value="P:regulation of mitochondrial mRNA stability"/>
    <property type="evidence" value="ECO:0007669"/>
    <property type="project" value="InterPro"/>
</dbReference>
<dbReference type="InterPro" id="IPR010622">
    <property type="entry name" value="FAST_Leu-rich"/>
</dbReference>
<accession>A0A3Q1IKS4</accession>
<sequence length="814" mass="92905">MATCALCRRVPRLSYLQGLKRYFTEAQHLSGKPEDETNEHEEKNGADQHQETSLQDGYRLYYSPSLYHCSVQNSSASRNKSDNDEHQLCLSTPTASSWQQSSRYSVNFSRHFSCTKNTLLDFAFNKDSEPEMPAVSAHLRKDTPPEVKVDTRAFLKCRSEYASTSLDLAQRPHPIQCDEAFSILQKVVYLKASMKPSDVSQFLAELSRLHPDKVPLVRNDQRFTMLLRYSVEQLHHFSDLQLLQVLQSFVWLDMPSAHSVLGLYEAELSCRAKQMSLHQMLLAADMWRCIGRQVPQFLEKLYDSVHLCLGQIGVSELVQLVYIIGESRKCPAHLIHSIEQLLMRHLNQLHPEEVGTVCLGLFKCQTPISTDAVTHIVDKAHYLLKEMSDFAIVNVMKYLRFSYLFHREWMEAVAEEFPHRVNSMAVQGLMHVSLTCSALHYRNDNILSAVADRVPSLVPHCRIKDSCKLLWAFGTLGFIPVQSSNFYSSLTESLRQNKNAFQRYPEHLLTGLLGLAFVSQFPEDLIALALSPEFVNLAMKTTQMELKKDLFTLDGAVALELPHWTGPRLSFEMKQEVTDMLWRFAQSDVCQKPEVQEAESALQSLLGGEEFVCKRMILPHTRSIDLEVHLDSAGQPTPVYPASHKSTLSTENSSSKVIADQGWGKEYMGVNITEELLEQLIHTKKTTEPLTLSSTVKPPSLQRVEPDEGRRLFDTGLHLTSEIIESLTKPRIQNSAPQDSKGIVKLAIQVTNRNHYCYQSQQLLGFHAMKRRHLNLAGYTVVELNYQEWFPLLRRSRSEKLAYLHCKVFNTLKY</sequence>
<evidence type="ECO:0000256" key="3">
    <source>
        <dbReference type="SAM" id="MobiDB-lite"/>
    </source>
</evidence>
<dbReference type="InterPro" id="IPR050870">
    <property type="entry name" value="FAST_kinase"/>
</dbReference>
<dbReference type="Pfam" id="PF06743">
    <property type="entry name" value="FAST_1"/>
    <property type="match status" value="1"/>
</dbReference>
<dbReference type="GO" id="GO:0035770">
    <property type="term" value="C:ribonucleoprotein granule"/>
    <property type="evidence" value="ECO:0007669"/>
    <property type="project" value="TreeGrafter"/>
</dbReference>
<dbReference type="GeneTree" id="ENSGT01030000234607"/>
<evidence type="ECO:0000256" key="1">
    <source>
        <dbReference type="ARBA" id="ARBA00004173"/>
    </source>
</evidence>
<evidence type="ECO:0000256" key="2">
    <source>
        <dbReference type="ARBA" id="ARBA00023128"/>
    </source>
</evidence>
<protein>
    <recommendedName>
        <fullName evidence="4">RAP domain-containing protein</fullName>
    </recommendedName>
</protein>
<dbReference type="PANTHER" id="PTHR21228:SF70">
    <property type="entry name" value="FAST KINASE DOMAIN-CONTAINING PROTEIN 5, MITOCHONDRIAL"/>
    <property type="match status" value="1"/>
</dbReference>
<dbReference type="OrthoDB" id="10064757at2759"/>
<keyword evidence="6" id="KW-1185">Reference proteome</keyword>
<evidence type="ECO:0000313" key="6">
    <source>
        <dbReference type="Proteomes" id="UP000265040"/>
    </source>
</evidence>
<dbReference type="PROSITE" id="PS51286">
    <property type="entry name" value="RAP"/>
    <property type="match status" value="1"/>
</dbReference>
<reference evidence="5" key="3">
    <citation type="submission" date="2025-09" db="UniProtKB">
        <authorList>
            <consortium name="Ensembl"/>
        </authorList>
    </citation>
    <scope>IDENTIFICATION</scope>
</reference>
<dbReference type="InterPro" id="IPR013584">
    <property type="entry name" value="RAP"/>
</dbReference>